<dbReference type="InterPro" id="IPR038491">
    <property type="entry name" value="Velvet_dom_sf"/>
</dbReference>
<evidence type="ECO:0000313" key="1">
    <source>
        <dbReference type="EMBL" id="ODV63471.1"/>
    </source>
</evidence>
<proteinExistence type="predicted"/>
<dbReference type="AlphaFoldDB" id="A0A1D2VPD6"/>
<evidence type="ECO:0008006" key="3">
    <source>
        <dbReference type="Google" id="ProtNLM"/>
    </source>
</evidence>
<dbReference type="GeneID" id="30968833"/>
<dbReference type="EMBL" id="KV454475">
    <property type="protein sequence ID" value="ODV63471.1"/>
    <property type="molecule type" value="Genomic_DNA"/>
</dbReference>
<dbReference type="Gene3D" id="2.60.40.3960">
    <property type="entry name" value="Velvet domain"/>
    <property type="match status" value="1"/>
</dbReference>
<dbReference type="InParanoid" id="A0A1D2VPD6"/>
<reference evidence="2" key="1">
    <citation type="submission" date="2016-05" db="EMBL/GenBank/DDBJ databases">
        <title>Comparative genomics of biotechnologically important yeasts.</title>
        <authorList>
            <consortium name="DOE Joint Genome Institute"/>
            <person name="Riley R."/>
            <person name="Haridas S."/>
            <person name="Wolfe K.H."/>
            <person name="Lopes M.R."/>
            <person name="Hittinger C.T."/>
            <person name="Goker M."/>
            <person name="Salamov A."/>
            <person name="Wisecaver J."/>
            <person name="Long T.M."/>
            <person name="Aerts A.L."/>
            <person name="Barry K."/>
            <person name="Choi C."/>
            <person name="Clum A."/>
            <person name="Coughlan A.Y."/>
            <person name="Deshpande S."/>
            <person name="Douglass A.P."/>
            <person name="Hanson S.J."/>
            <person name="Klenk H.-P."/>
            <person name="Labutti K."/>
            <person name="Lapidus A."/>
            <person name="Lindquist E."/>
            <person name="Lipzen A."/>
            <person name="Meier-Kolthoff J.P."/>
            <person name="Ohm R.A."/>
            <person name="Otillar R.P."/>
            <person name="Pangilinan J."/>
            <person name="Peng Y."/>
            <person name="Rokas A."/>
            <person name="Rosa C.A."/>
            <person name="Scheuner C."/>
            <person name="Sibirny A.A."/>
            <person name="Slot J.C."/>
            <person name="Stielow J.B."/>
            <person name="Sun H."/>
            <person name="Kurtzman C.P."/>
            <person name="Blackwell M."/>
            <person name="Grigoriev I.V."/>
            <person name="Jeffries T.W."/>
        </authorList>
    </citation>
    <scope>NUCLEOTIDE SEQUENCE [LARGE SCALE GENOMIC DNA]</scope>
    <source>
        <strain evidence="2">DSM 1968</strain>
    </source>
</reference>
<dbReference type="RefSeq" id="XP_020049778.1">
    <property type="nucleotide sequence ID" value="XM_020195197.1"/>
</dbReference>
<accession>A0A1D2VPD6</accession>
<evidence type="ECO:0000313" key="2">
    <source>
        <dbReference type="Proteomes" id="UP000095038"/>
    </source>
</evidence>
<name>A0A1D2VPD6_9ASCO</name>
<sequence>MNSIIFINPPFFYNFKIESQSIRGRQSSSSTKRHLDDRNLVTLSTNNYHADAKILVCVHLLNEHGRYNELDQKYLDGQKLIEAFNSYPLTLNFDFPNLGIRKTGRWKLAYTLFLTSPKNIENVSIHIISNTIEVYSSKSYRFY</sequence>
<gene>
    <name evidence="1" type="ORF">ASCRUDRAFT_96144</name>
</gene>
<dbReference type="Proteomes" id="UP000095038">
    <property type="component" value="Unassembled WGS sequence"/>
</dbReference>
<organism evidence="1 2">
    <name type="scientific">Ascoidea rubescens DSM 1968</name>
    <dbReference type="NCBI Taxonomy" id="1344418"/>
    <lineage>
        <taxon>Eukaryota</taxon>
        <taxon>Fungi</taxon>
        <taxon>Dikarya</taxon>
        <taxon>Ascomycota</taxon>
        <taxon>Saccharomycotina</taxon>
        <taxon>Saccharomycetes</taxon>
        <taxon>Ascoideaceae</taxon>
        <taxon>Ascoidea</taxon>
    </lineage>
</organism>
<keyword evidence="2" id="KW-1185">Reference proteome</keyword>
<protein>
    <recommendedName>
        <fullName evidence="3">Velvet domain-containing protein</fullName>
    </recommendedName>
</protein>